<accession>A0AAV7XDG1</accession>
<dbReference type="AlphaFoldDB" id="A0AAV7XDG1"/>
<evidence type="ECO:0000256" key="1">
    <source>
        <dbReference type="SAM" id="SignalP"/>
    </source>
</evidence>
<dbReference type="Proteomes" id="UP001075354">
    <property type="component" value="Chromosome 10"/>
</dbReference>
<name>A0AAV7XDG1_9NEOP</name>
<proteinExistence type="predicted"/>
<sequence length="232" mass="24368">MLRFVLLVALATAGVSASVDLNAVAKKVESKGLALPELFNKQWETLLGKLAKDSEALIAAQVKKQSPECRAPVSAAVDALKANVAALAKKGVSLPAFQEKQVGQLKKLVAAYNKLVDQRIKSNDPSEAAVLALRSKKEALLLSWEKELVALASKSRALVLSTFADAVKAAKPEARKALATVAGVLLQQEVHAQIEVISLVTGHQSADVSRFVVQAGGLVLHLAAAAQTAKLA</sequence>
<protein>
    <submittedName>
        <fullName evidence="2">Uncharacterized protein</fullName>
    </submittedName>
</protein>
<comment type="caution">
    <text evidence="2">The sequence shown here is derived from an EMBL/GenBank/DDBJ whole genome shotgun (WGS) entry which is preliminary data.</text>
</comment>
<reference evidence="2" key="1">
    <citation type="submission" date="2022-12" db="EMBL/GenBank/DDBJ databases">
        <title>Chromosome-level genome assembly of the bean flower thrips Megalurothrips usitatus.</title>
        <authorList>
            <person name="Ma L."/>
            <person name="Liu Q."/>
            <person name="Li H."/>
            <person name="Cai W."/>
        </authorList>
    </citation>
    <scope>NUCLEOTIDE SEQUENCE</scope>
    <source>
        <strain evidence="2">Cailab_2022a</strain>
    </source>
</reference>
<keyword evidence="1" id="KW-0732">Signal</keyword>
<keyword evidence="3" id="KW-1185">Reference proteome</keyword>
<feature type="signal peptide" evidence="1">
    <location>
        <begin position="1"/>
        <end position="17"/>
    </location>
</feature>
<organism evidence="2 3">
    <name type="scientific">Megalurothrips usitatus</name>
    <name type="common">bean blossom thrips</name>
    <dbReference type="NCBI Taxonomy" id="439358"/>
    <lineage>
        <taxon>Eukaryota</taxon>
        <taxon>Metazoa</taxon>
        <taxon>Ecdysozoa</taxon>
        <taxon>Arthropoda</taxon>
        <taxon>Hexapoda</taxon>
        <taxon>Insecta</taxon>
        <taxon>Pterygota</taxon>
        <taxon>Neoptera</taxon>
        <taxon>Paraneoptera</taxon>
        <taxon>Thysanoptera</taxon>
        <taxon>Terebrantia</taxon>
        <taxon>Thripoidea</taxon>
        <taxon>Thripidae</taxon>
        <taxon>Megalurothrips</taxon>
    </lineage>
</organism>
<evidence type="ECO:0000313" key="2">
    <source>
        <dbReference type="EMBL" id="KAJ1523697.1"/>
    </source>
</evidence>
<dbReference type="EMBL" id="JAPTSV010000010">
    <property type="protein sequence ID" value="KAJ1523697.1"/>
    <property type="molecule type" value="Genomic_DNA"/>
</dbReference>
<feature type="chain" id="PRO_5043720324" evidence="1">
    <location>
        <begin position="18"/>
        <end position="232"/>
    </location>
</feature>
<evidence type="ECO:0000313" key="3">
    <source>
        <dbReference type="Proteomes" id="UP001075354"/>
    </source>
</evidence>
<gene>
    <name evidence="2" type="ORF">ONE63_001531</name>
</gene>